<comment type="caution">
    <text evidence="1">The sequence shown here is derived from an EMBL/GenBank/DDBJ whole genome shotgun (WGS) entry which is preliminary data.</text>
</comment>
<organism evidence="1 2">
    <name type="scientific">Solanum commersonii</name>
    <name type="common">Commerson's wild potato</name>
    <name type="synonym">Commerson's nightshade</name>
    <dbReference type="NCBI Taxonomy" id="4109"/>
    <lineage>
        <taxon>Eukaryota</taxon>
        <taxon>Viridiplantae</taxon>
        <taxon>Streptophyta</taxon>
        <taxon>Embryophyta</taxon>
        <taxon>Tracheophyta</taxon>
        <taxon>Spermatophyta</taxon>
        <taxon>Magnoliopsida</taxon>
        <taxon>eudicotyledons</taxon>
        <taxon>Gunneridae</taxon>
        <taxon>Pentapetalae</taxon>
        <taxon>asterids</taxon>
        <taxon>lamiids</taxon>
        <taxon>Solanales</taxon>
        <taxon>Solanaceae</taxon>
        <taxon>Solanoideae</taxon>
        <taxon>Solaneae</taxon>
        <taxon>Solanum</taxon>
    </lineage>
</organism>
<dbReference type="EMBL" id="JACXVP010000002">
    <property type="protein sequence ID" value="KAG5620213.1"/>
    <property type="molecule type" value="Genomic_DNA"/>
</dbReference>
<evidence type="ECO:0000313" key="1">
    <source>
        <dbReference type="EMBL" id="KAG5620213.1"/>
    </source>
</evidence>
<reference evidence="1 2" key="1">
    <citation type="submission" date="2020-09" db="EMBL/GenBank/DDBJ databases">
        <title>De no assembly of potato wild relative species, Solanum commersonii.</title>
        <authorList>
            <person name="Cho K."/>
        </authorList>
    </citation>
    <scope>NUCLEOTIDE SEQUENCE [LARGE SCALE GENOMIC DNA]</scope>
    <source>
        <strain evidence="1">LZ3.2</strain>
        <tissue evidence="1">Leaf</tissue>
    </source>
</reference>
<gene>
    <name evidence="1" type="ORF">H5410_005431</name>
</gene>
<name>A0A9J6A6L5_SOLCO</name>
<accession>A0A9J6A6L5</accession>
<protein>
    <submittedName>
        <fullName evidence="1">Uncharacterized protein</fullName>
    </submittedName>
</protein>
<evidence type="ECO:0000313" key="2">
    <source>
        <dbReference type="Proteomes" id="UP000824120"/>
    </source>
</evidence>
<sequence length="68" mass="7647">MDVLMTLVMELVGLECQTDAFSNSNEPQSRKTQILPIFSVKTLLMEAIGLEGQQVHFQVQTIPKARKN</sequence>
<proteinExistence type="predicted"/>
<dbReference type="Proteomes" id="UP000824120">
    <property type="component" value="Chromosome 2"/>
</dbReference>
<keyword evidence="2" id="KW-1185">Reference proteome</keyword>
<dbReference type="AlphaFoldDB" id="A0A9J6A6L5"/>